<feature type="compositionally biased region" description="Basic and acidic residues" evidence="1">
    <location>
        <begin position="378"/>
        <end position="387"/>
    </location>
</feature>
<dbReference type="InterPro" id="IPR045341">
    <property type="entry name" value="DUF6532"/>
</dbReference>
<sequence length="749" mass="82308">MPGASANKRGRGKKRGAADDNEPTESVQAEVNDEVLEGADTTAKSRRGRSKRQVDPELQDLEKEIRAETRAEQAAFEQAHEAEIANPTISQQRPAKAKAYSDKAWLRGKKQGKKREHEDSEGERAPVANAVKRGHVTKTNATPLDEAATDNLKLSATPDVIRGKEKPGAAASVSGSEPEEASEGEEAHSDAGREDDEDFGVENEPSVSKRKAEKIAQQLAQGTAKLVSGRRISRSEFNRNRLTEDDFTSAADSDYDADFLEAEDSSTTGESIGEREAAEKAQVDAEWKCHKQCASARQEFYIAHGQRRQKLKAQGAATVDQNRDQGSPRGNNHKDDRRPEPRHNKVSRALDLQGNRDHGDTSEREPVAATAPTLPADDSERFIADARKPRRKEKGKATDAEEPAQNAVSHEVKPKSGTGAHIKEPTAMDTGSISSSDEDDTVKPLTKQTWPSDTYLTYSDDRKTAAGIMSQKSAKVKSLLSEMIAHELPRALLRVNALPDKYQRTQMFLDMLVDASVRLKYADITKRLLDDTKYGHDMMKIPIDRMSSVRGPLYQVAREIAWDGYGLKEIEHDTSALKKAARVLTLDDRFISPGTLLDGKYTDFKPDLPFCAPPIIKIINVLFFGPNAEIPLADDFFTSSIQVGIESEQLEIPEAMAAFVATMAGAAIREGIDGARRPLKNGQGFLATAQDSHYAGHLNTLQRLTTMGRHKILGYMFKTAKTYHVKGQADRPTTSSFVNPATAGMNIQL</sequence>
<comment type="caution">
    <text evidence="3">The sequence shown here is derived from an EMBL/GenBank/DDBJ whole genome shotgun (WGS) entry which is preliminary data.</text>
</comment>
<dbReference type="STRING" id="34475.A0A4Y9Y694"/>
<accession>A0A4Y9Y694</accession>
<feature type="region of interest" description="Disordered" evidence="1">
    <location>
        <begin position="305"/>
        <end position="454"/>
    </location>
</feature>
<dbReference type="EMBL" id="SEKV01000463">
    <property type="protein sequence ID" value="TFY56961.1"/>
    <property type="molecule type" value="Genomic_DNA"/>
</dbReference>
<feature type="compositionally biased region" description="Acidic residues" evidence="1">
    <location>
        <begin position="253"/>
        <end position="264"/>
    </location>
</feature>
<feature type="compositionally biased region" description="Basic and acidic residues" evidence="1">
    <location>
        <begin position="233"/>
        <end position="244"/>
    </location>
</feature>
<feature type="compositionally biased region" description="Basic and acidic residues" evidence="1">
    <location>
        <begin position="115"/>
        <end position="124"/>
    </location>
</feature>
<gene>
    <name evidence="3" type="ORF">EVJ58_g7317</name>
</gene>
<protein>
    <recommendedName>
        <fullName evidence="2">DUF6532 domain-containing protein</fullName>
    </recommendedName>
</protein>
<reference evidence="3 4" key="1">
    <citation type="submission" date="2019-01" db="EMBL/GenBank/DDBJ databases">
        <title>Genome sequencing of the rare red list fungi Fomitopsis rosea.</title>
        <authorList>
            <person name="Buettner E."/>
            <person name="Kellner H."/>
        </authorList>
    </citation>
    <scope>NUCLEOTIDE SEQUENCE [LARGE SCALE GENOMIC DNA]</scope>
    <source>
        <strain evidence="3 4">DSM 105464</strain>
    </source>
</reference>
<dbReference type="Pfam" id="PF20149">
    <property type="entry name" value="DUF6532"/>
    <property type="match status" value="1"/>
</dbReference>
<evidence type="ECO:0000313" key="3">
    <source>
        <dbReference type="EMBL" id="TFY56961.1"/>
    </source>
</evidence>
<feature type="region of interest" description="Disordered" evidence="1">
    <location>
        <begin position="1"/>
        <end position="289"/>
    </location>
</feature>
<evidence type="ECO:0000259" key="2">
    <source>
        <dbReference type="Pfam" id="PF20149"/>
    </source>
</evidence>
<feature type="compositionally biased region" description="Basic and acidic residues" evidence="1">
    <location>
        <begin position="272"/>
        <end position="289"/>
    </location>
</feature>
<feature type="compositionally biased region" description="Basic and acidic residues" evidence="1">
    <location>
        <begin position="354"/>
        <end position="366"/>
    </location>
</feature>
<evidence type="ECO:0000256" key="1">
    <source>
        <dbReference type="SAM" id="MobiDB-lite"/>
    </source>
</evidence>
<feature type="compositionally biased region" description="Basic and acidic residues" evidence="1">
    <location>
        <begin position="332"/>
        <end position="343"/>
    </location>
</feature>
<name>A0A4Y9Y694_9APHY</name>
<evidence type="ECO:0000313" key="4">
    <source>
        <dbReference type="Proteomes" id="UP000298390"/>
    </source>
</evidence>
<organism evidence="3 4">
    <name type="scientific">Rhodofomes roseus</name>
    <dbReference type="NCBI Taxonomy" id="34475"/>
    <lineage>
        <taxon>Eukaryota</taxon>
        <taxon>Fungi</taxon>
        <taxon>Dikarya</taxon>
        <taxon>Basidiomycota</taxon>
        <taxon>Agaricomycotina</taxon>
        <taxon>Agaricomycetes</taxon>
        <taxon>Polyporales</taxon>
        <taxon>Rhodofomes</taxon>
    </lineage>
</organism>
<feature type="compositionally biased region" description="Basic and acidic residues" evidence="1">
    <location>
        <begin position="52"/>
        <end position="71"/>
    </location>
</feature>
<proteinExistence type="predicted"/>
<dbReference type="Proteomes" id="UP000298390">
    <property type="component" value="Unassembled WGS sequence"/>
</dbReference>
<feature type="domain" description="DUF6532" evidence="2">
    <location>
        <begin position="490"/>
        <end position="704"/>
    </location>
</feature>
<dbReference type="AlphaFoldDB" id="A0A4Y9Y694"/>